<dbReference type="AlphaFoldDB" id="A0AAV1JUK2"/>
<accession>A0AAV1JUK2</accession>
<dbReference type="Pfam" id="PF09799">
    <property type="entry name" value="Transmemb_17"/>
    <property type="match status" value="1"/>
</dbReference>
<name>A0AAV1JUK2_9NEOP</name>
<feature type="transmembrane region" description="Helical" evidence="5">
    <location>
        <begin position="12"/>
        <end position="32"/>
    </location>
</feature>
<feature type="transmembrane region" description="Helical" evidence="5">
    <location>
        <begin position="75"/>
        <end position="96"/>
    </location>
</feature>
<dbReference type="InterPro" id="IPR019184">
    <property type="entry name" value="Uncharacterised_TM-17"/>
</dbReference>
<gene>
    <name evidence="6" type="ORF">LNINA_LOCUS11214</name>
</gene>
<protein>
    <recommendedName>
        <fullName evidence="8">Transmembrane protein 17</fullName>
    </recommendedName>
</protein>
<keyword evidence="2 5" id="KW-0812">Transmembrane</keyword>
<sequence>MNYKLMLYLQKCLFVNSCVYVVWVFTIAFFFYTKINHYDHIVKYLSVTLCIMFIIIEIIRLYLGQTGNLLCRVPELSSFLMLSIFMQAPVMTYFLFNPYLMNTPIETVLHAFMWVIILLEILVCFPALKQACSIAKTTYLSSSKIGRE</sequence>
<evidence type="ECO:0000256" key="3">
    <source>
        <dbReference type="ARBA" id="ARBA00022989"/>
    </source>
</evidence>
<evidence type="ECO:0000313" key="6">
    <source>
        <dbReference type="EMBL" id="CAK1552149.1"/>
    </source>
</evidence>
<dbReference type="GO" id="GO:0035869">
    <property type="term" value="C:ciliary transition zone"/>
    <property type="evidence" value="ECO:0007669"/>
    <property type="project" value="TreeGrafter"/>
</dbReference>
<comment type="caution">
    <text evidence="6">The sequence shown here is derived from an EMBL/GenBank/DDBJ whole genome shotgun (WGS) entry which is preliminary data.</text>
</comment>
<evidence type="ECO:0000256" key="4">
    <source>
        <dbReference type="ARBA" id="ARBA00023136"/>
    </source>
</evidence>
<evidence type="ECO:0000256" key="1">
    <source>
        <dbReference type="ARBA" id="ARBA00004141"/>
    </source>
</evidence>
<keyword evidence="4 5" id="KW-0472">Membrane</keyword>
<feature type="transmembrane region" description="Helical" evidence="5">
    <location>
        <begin position="108"/>
        <end position="128"/>
    </location>
</feature>
<dbReference type="PANTHER" id="PTHR13531">
    <property type="entry name" value="GEO07735P1-RELATED-RELATED"/>
    <property type="match status" value="1"/>
</dbReference>
<reference evidence="6 7" key="1">
    <citation type="submission" date="2023-11" db="EMBL/GenBank/DDBJ databases">
        <authorList>
            <person name="Okamura Y."/>
        </authorList>
    </citation>
    <scope>NUCLEOTIDE SEQUENCE [LARGE SCALE GENOMIC DNA]</scope>
</reference>
<dbReference type="Proteomes" id="UP001497472">
    <property type="component" value="Unassembled WGS sequence"/>
</dbReference>
<keyword evidence="7" id="KW-1185">Reference proteome</keyword>
<dbReference type="EMBL" id="CAVLEF010000132">
    <property type="protein sequence ID" value="CAK1552149.1"/>
    <property type="molecule type" value="Genomic_DNA"/>
</dbReference>
<organism evidence="6 7">
    <name type="scientific">Leptosia nina</name>
    <dbReference type="NCBI Taxonomy" id="320188"/>
    <lineage>
        <taxon>Eukaryota</taxon>
        <taxon>Metazoa</taxon>
        <taxon>Ecdysozoa</taxon>
        <taxon>Arthropoda</taxon>
        <taxon>Hexapoda</taxon>
        <taxon>Insecta</taxon>
        <taxon>Pterygota</taxon>
        <taxon>Neoptera</taxon>
        <taxon>Endopterygota</taxon>
        <taxon>Lepidoptera</taxon>
        <taxon>Glossata</taxon>
        <taxon>Ditrysia</taxon>
        <taxon>Papilionoidea</taxon>
        <taxon>Pieridae</taxon>
        <taxon>Pierinae</taxon>
        <taxon>Leptosia</taxon>
    </lineage>
</organism>
<dbReference type="GO" id="GO:1905515">
    <property type="term" value="P:non-motile cilium assembly"/>
    <property type="evidence" value="ECO:0007669"/>
    <property type="project" value="TreeGrafter"/>
</dbReference>
<keyword evidence="3 5" id="KW-1133">Transmembrane helix</keyword>
<evidence type="ECO:0008006" key="8">
    <source>
        <dbReference type="Google" id="ProtNLM"/>
    </source>
</evidence>
<dbReference type="PANTHER" id="PTHR13531:SF6">
    <property type="entry name" value="TMEM (HUMAN TRANSMEMBRANE PROTEIN) HOMOLOG"/>
    <property type="match status" value="1"/>
</dbReference>
<evidence type="ECO:0000256" key="5">
    <source>
        <dbReference type="SAM" id="Phobius"/>
    </source>
</evidence>
<evidence type="ECO:0000313" key="7">
    <source>
        <dbReference type="Proteomes" id="UP001497472"/>
    </source>
</evidence>
<dbReference type="GO" id="GO:0016020">
    <property type="term" value="C:membrane"/>
    <property type="evidence" value="ECO:0007669"/>
    <property type="project" value="UniProtKB-SubCell"/>
</dbReference>
<evidence type="ECO:0000256" key="2">
    <source>
        <dbReference type="ARBA" id="ARBA00022692"/>
    </source>
</evidence>
<proteinExistence type="predicted"/>
<comment type="subcellular location">
    <subcellularLocation>
        <location evidence="1">Membrane</location>
        <topology evidence="1">Multi-pass membrane protein</topology>
    </subcellularLocation>
</comment>
<feature type="transmembrane region" description="Helical" evidence="5">
    <location>
        <begin position="44"/>
        <end position="63"/>
    </location>
</feature>